<comment type="caution">
    <text evidence="1">The sequence shown here is derived from an EMBL/GenBank/DDBJ whole genome shotgun (WGS) entry which is preliminary data.</text>
</comment>
<evidence type="ECO:0000313" key="2">
    <source>
        <dbReference type="Proteomes" id="UP001043456"/>
    </source>
</evidence>
<reference evidence="1 2" key="1">
    <citation type="submission" date="2018-10" db="EMBL/GenBank/DDBJ databases">
        <title>Pan-genome distribution and transcriptional activeness of fungal secondary metabolism genes in Aspergillus section Fumigati.</title>
        <authorList>
            <person name="Takahashi H."/>
            <person name="Umemura M."/>
            <person name="Ninomiya A."/>
            <person name="Kusuya Y."/>
            <person name="Urayama S."/>
            <person name="Shimizu M."/>
            <person name="Watanabe A."/>
            <person name="Kamei K."/>
            <person name="Yaguchi T."/>
            <person name="Hagiwara D."/>
        </authorList>
    </citation>
    <scope>NUCLEOTIDE SEQUENCE [LARGE SCALE GENOMIC DNA]</scope>
    <source>
        <strain evidence="1 2">IFM 55266</strain>
    </source>
</reference>
<keyword evidence="2" id="KW-1185">Reference proteome</keyword>
<dbReference type="Proteomes" id="UP001043456">
    <property type="component" value="Unassembled WGS sequence"/>
</dbReference>
<organism evidence="1 2">
    <name type="scientific">Aspergillus pseudoviridinutans</name>
    <dbReference type="NCBI Taxonomy" id="1517512"/>
    <lineage>
        <taxon>Eukaryota</taxon>
        <taxon>Fungi</taxon>
        <taxon>Dikarya</taxon>
        <taxon>Ascomycota</taxon>
        <taxon>Pezizomycotina</taxon>
        <taxon>Eurotiomycetes</taxon>
        <taxon>Eurotiomycetidae</taxon>
        <taxon>Eurotiales</taxon>
        <taxon>Aspergillaceae</taxon>
        <taxon>Aspergillus</taxon>
        <taxon>Aspergillus subgen. Fumigati</taxon>
    </lineage>
</organism>
<gene>
    <name evidence="1" type="ORF">Asppvi_001829</name>
</gene>
<sequence length="61" mass="7170">MGNFESIRPDNPRSNDIVTTMNRLLRSNFAYVIYDTHKPKQLLQGIHERFTQIEGLACQKY</sequence>
<accession>A0A9P3BJW8</accession>
<dbReference type="RefSeq" id="XP_043163297.1">
    <property type="nucleotide sequence ID" value="XM_043307362.1"/>
</dbReference>
<dbReference type="AlphaFoldDB" id="A0A9P3BJW8"/>
<dbReference type="EMBL" id="BHVY01000010">
    <property type="protein sequence ID" value="GIJ92551.1"/>
    <property type="molecule type" value="Genomic_DNA"/>
</dbReference>
<dbReference type="GeneID" id="67000441"/>
<dbReference type="OrthoDB" id="10461145at2759"/>
<proteinExistence type="predicted"/>
<name>A0A9P3BJW8_9EURO</name>
<protein>
    <submittedName>
        <fullName evidence="1">Uncharacterized protein</fullName>
    </submittedName>
</protein>
<evidence type="ECO:0000313" key="1">
    <source>
        <dbReference type="EMBL" id="GIJ92551.1"/>
    </source>
</evidence>